<evidence type="ECO:0000313" key="3">
    <source>
        <dbReference type="Proteomes" id="UP000002051"/>
    </source>
</evidence>
<reference evidence="2" key="3">
    <citation type="submission" date="2015-04" db="UniProtKB">
        <authorList>
            <consortium name="EnsemblPlants"/>
        </authorList>
    </citation>
    <scope>IDENTIFICATION</scope>
    <source>
        <strain evidence="2">cv. Jemalong A17</strain>
    </source>
</reference>
<dbReference type="InterPro" id="IPR001611">
    <property type="entry name" value="Leu-rich_rpt"/>
</dbReference>
<dbReference type="EnsemblPlants" id="AES98729">
    <property type="protein sequence ID" value="AES98729"/>
    <property type="gene ID" value="MTR_5g072090"/>
</dbReference>
<gene>
    <name evidence="1" type="ordered locus">MTR_5g072090</name>
</gene>
<name>G7K750_MEDTR</name>
<dbReference type="InterPro" id="IPR032675">
    <property type="entry name" value="LRR_dom_sf"/>
</dbReference>
<protein>
    <submittedName>
        <fullName evidence="1">RNI superfamily protein</fullName>
    </submittedName>
</protein>
<keyword evidence="3" id="KW-1185">Reference proteome</keyword>
<reference evidence="1 3" key="1">
    <citation type="journal article" date="2011" name="Nature">
        <title>The Medicago genome provides insight into the evolution of rhizobial symbioses.</title>
        <authorList>
            <person name="Young N.D."/>
            <person name="Debelle F."/>
            <person name="Oldroyd G.E."/>
            <person name="Geurts R."/>
            <person name="Cannon S.B."/>
            <person name="Udvardi M.K."/>
            <person name="Benedito V.A."/>
            <person name="Mayer K.F."/>
            <person name="Gouzy J."/>
            <person name="Schoof H."/>
            <person name="Van de Peer Y."/>
            <person name="Proost S."/>
            <person name="Cook D.R."/>
            <person name="Meyers B.C."/>
            <person name="Spannagl M."/>
            <person name="Cheung F."/>
            <person name="De Mita S."/>
            <person name="Krishnakumar V."/>
            <person name="Gundlach H."/>
            <person name="Zhou S."/>
            <person name="Mudge J."/>
            <person name="Bharti A.K."/>
            <person name="Murray J.D."/>
            <person name="Naoumkina M.A."/>
            <person name="Rosen B."/>
            <person name="Silverstein K.A."/>
            <person name="Tang H."/>
            <person name="Rombauts S."/>
            <person name="Zhao P.X."/>
            <person name="Zhou P."/>
            <person name="Barbe V."/>
            <person name="Bardou P."/>
            <person name="Bechner M."/>
            <person name="Bellec A."/>
            <person name="Berger A."/>
            <person name="Berges H."/>
            <person name="Bidwell S."/>
            <person name="Bisseling T."/>
            <person name="Choisne N."/>
            <person name="Couloux A."/>
            <person name="Denny R."/>
            <person name="Deshpande S."/>
            <person name="Dai X."/>
            <person name="Doyle J.J."/>
            <person name="Dudez A.M."/>
            <person name="Farmer A.D."/>
            <person name="Fouteau S."/>
            <person name="Franken C."/>
            <person name="Gibelin C."/>
            <person name="Gish J."/>
            <person name="Goldstein S."/>
            <person name="Gonzalez A.J."/>
            <person name="Green P.J."/>
            <person name="Hallab A."/>
            <person name="Hartog M."/>
            <person name="Hua A."/>
            <person name="Humphray S.J."/>
            <person name="Jeong D.H."/>
            <person name="Jing Y."/>
            <person name="Jocker A."/>
            <person name="Kenton S.M."/>
            <person name="Kim D.J."/>
            <person name="Klee K."/>
            <person name="Lai H."/>
            <person name="Lang C."/>
            <person name="Lin S."/>
            <person name="Macmil S.L."/>
            <person name="Magdelenat G."/>
            <person name="Matthews L."/>
            <person name="McCorrison J."/>
            <person name="Monaghan E.L."/>
            <person name="Mun J.H."/>
            <person name="Najar F.Z."/>
            <person name="Nicholson C."/>
            <person name="Noirot C."/>
            <person name="O'Bleness M."/>
            <person name="Paule C.R."/>
            <person name="Poulain J."/>
            <person name="Prion F."/>
            <person name="Qin B."/>
            <person name="Qu C."/>
            <person name="Retzel E.F."/>
            <person name="Riddle C."/>
            <person name="Sallet E."/>
            <person name="Samain S."/>
            <person name="Samson N."/>
            <person name="Sanders I."/>
            <person name="Saurat O."/>
            <person name="Scarpelli C."/>
            <person name="Schiex T."/>
            <person name="Segurens B."/>
            <person name="Severin A.J."/>
            <person name="Sherrier D.J."/>
            <person name="Shi R."/>
            <person name="Sims S."/>
            <person name="Singer S.R."/>
            <person name="Sinharoy S."/>
            <person name="Sterck L."/>
            <person name="Viollet A."/>
            <person name="Wang B.B."/>
            <person name="Wang K."/>
            <person name="Wang M."/>
            <person name="Wang X."/>
            <person name="Warfsmann J."/>
            <person name="Weissenbach J."/>
            <person name="White D.D."/>
            <person name="White J.D."/>
            <person name="Wiley G.B."/>
            <person name="Wincker P."/>
            <person name="Xing Y."/>
            <person name="Yang L."/>
            <person name="Yao Z."/>
            <person name="Ying F."/>
            <person name="Zhai J."/>
            <person name="Zhou L."/>
            <person name="Zuber A."/>
            <person name="Denarie J."/>
            <person name="Dixon R.A."/>
            <person name="May G.D."/>
            <person name="Schwartz D.C."/>
            <person name="Rogers J."/>
            <person name="Quetier F."/>
            <person name="Town C.D."/>
            <person name="Roe B.A."/>
        </authorList>
    </citation>
    <scope>NUCLEOTIDE SEQUENCE [LARGE SCALE GENOMIC DNA]</scope>
    <source>
        <strain evidence="1">A17</strain>
        <strain evidence="2 3">cv. Jemalong A17</strain>
    </source>
</reference>
<evidence type="ECO:0000313" key="1">
    <source>
        <dbReference type="EMBL" id="AES98729.1"/>
    </source>
</evidence>
<reference evidence="1 3" key="2">
    <citation type="journal article" date="2014" name="BMC Genomics">
        <title>An improved genome release (version Mt4.0) for the model legume Medicago truncatula.</title>
        <authorList>
            <person name="Tang H."/>
            <person name="Krishnakumar V."/>
            <person name="Bidwell S."/>
            <person name="Rosen B."/>
            <person name="Chan A."/>
            <person name="Zhou S."/>
            <person name="Gentzbittel L."/>
            <person name="Childs K.L."/>
            <person name="Yandell M."/>
            <person name="Gundlach H."/>
            <person name="Mayer K.F."/>
            <person name="Schwartz D.C."/>
            <person name="Town C.D."/>
        </authorList>
    </citation>
    <scope>GENOME REANNOTATION</scope>
    <source>
        <strain evidence="2 3">cv. Jemalong A17</strain>
    </source>
</reference>
<dbReference type="Gene3D" id="3.80.10.10">
    <property type="entry name" value="Ribonuclease Inhibitor"/>
    <property type="match status" value="1"/>
</dbReference>
<dbReference type="HOGENOM" id="CLU_2945216_0_0_1"/>
<sequence>MFHVSKFFGISWNFISDEIPTGISQLCNLRTINLSYRNLSEIVPPSIEKLPELSCHRRVA</sequence>
<dbReference type="EMBL" id="CM001221">
    <property type="protein sequence ID" value="AES98729.1"/>
    <property type="molecule type" value="Genomic_DNA"/>
</dbReference>
<dbReference type="PaxDb" id="3880-AES98729"/>
<evidence type="ECO:0000313" key="2">
    <source>
        <dbReference type="EnsemblPlants" id="AES98729"/>
    </source>
</evidence>
<dbReference type="SUPFAM" id="SSF52058">
    <property type="entry name" value="L domain-like"/>
    <property type="match status" value="1"/>
</dbReference>
<dbReference type="Proteomes" id="UP000002051">
    <property type="component" value="Chromosome 5"/>
</dbReference>
<dbReference type="Pfam" id="PF00560">
    <property type="entry name" value="LRR_1"/>
    <property type="match status" value="1"/>
</dbReference>
<proteinExistence type="predicted"/>
<accession>G7K750</accession>
<dbReference type="AlphaFoldDB" id="G7K750"/>
<organism evidence="1 3">
    <name type="scientific">Medicago truncatula</name>
    <name type="common">Barrel medic</name>
    <name type="synonym">Medicago tribuloides</name>
    <dbReference type="NCBI Taxonomy" id="3880"/>
    <lineage>
        <taxon>Eukaryota</taxon>
        <taxon>Viridiplantae</taxon>
        <taxon>Streptophyta</taxon>
        <taxon>Embryophyta</taxon>
        <taxon>Tracheophyta</taxon>
        <taxon>Spermatophyta</taxon>
        <taxon>Magnoliopsida</taxon>
        <taxon>eudicotyledons</taxon>
        <taxon>Gunneridae</taxon>
        <taxon>Pentapetalae</taxon>
        <taxon>rosids</taxon>
        <taxon>fabids</taxon>
        <taxon>Fabales</taxon>
        <taxon>Fabaceae</taxon>
        <taxon>Papilionoideae</taxon>
        <taxon>50 kb inversion clade</taxon>
        <taxon>NPAAA clade</taxon>
        <taxon>Hologalegina</taxon>
        <taxon>IRL clade</taxon>
        <taxon>Trifolieae</taxon>
        <taxon>Medicago</taxon>
    </lineage>
</organism>